<feature type="domain" description="BRCT" evidence="13">
    <location>
        <begin position="580"/>
        <end position="691"/>
    </location>
</feature>
<evidence type="ECO:0000256" key="11">
    <source>
        <dbReference type="SAM" id="MobiDB-lite"/>
    </source>
</evidence>
<dbReference type="GO" id="GO:0071897">
    <property type="term" value="P:DNA biosynthetic process"/>
    <property type="evidence" value="ECO:0007669"/>
    <property type="project" value="InterPro"/>
</dbReference>
<evidence type="ECO:0000256" key="7">
    <source>
        <dbReference type="ARBA" id="ARBA00023172"/>
    </source>
</evidence>
<evidence type="ECO:0000256" key="6">
    <source>
        <dbReference type="ARBA" id="ARBA00022842"/>
    </source>
</evidence>
<protein>
    <recommendedName>
        <fullName evidence="9">DNA ligase</fullName>
        <ecNumber evidence="9">6.5.1.1</ecNumber>
    </recommendedName>
</protein>
<comment type="caution">
    <text evidence="14">The sequence shown here is derived from an EMBL/GenBank/DDBJ whole genome shotgun (WGS) entry which is preliminary data.</text>
</comment>
<dbReference type="InterPro" id="IPR000977">
    <property type="entry name" value="DNA_ligase_ATP-dep"/>
</dbReference>
<dbReference type="InterPro" id="IPR036599">
    <property type="entry name" value="DNA_ligase_N_sf"/>
</dbReference>
<dbReference type="GO" id="GO:0003910">
    <property type="term" value="F:DNA ligase (ATP) activity"/>
    <property type="evidence" value="ECO:0007669"/>
    <property type="project" value="UniProtKB-EC"/>
</dbReference>
<dbReference type="EC" id="6.5.1.1" evidence="9"/>
<dbReference type="InterPro" id="IPR036420">
    <property type="entry name" value="BRCT_dom_sf"/>
</dbReference>
<evidence type="ECO:0000313" key="14">
    <source>
        <dbReference type="EMBL" id="TFY80530.1"/>
    </source>
</evidence>
<evidence type="ECO:0000256" key="9">
    <source>
        <dbReference type="RuleBase" id="RU000617"/>
    </source>
</evidence>
<evidence type="ECO:0000256" key="2">
    <source>
        <dbReference type="ARBA" id="ARBA00022723"/>
    </source>
</evidence>
<comment type="catalytic activity">
    <reaction evidence="9">
        <text>ATP + (deoxyribonucleotide)n-3'-hydroxyl + 5'-phospho-(deoxyribonucleotide)m = (deoxyribonucleotide)n+m + AMP + diphosphate.</text>
        <dbReference type="EC" id="6.5.1.1"/>
    </reaction>
</comment>
<accession>A0A4Z0A263</accession>
<feature type="region of interest" description="Disordered" evidence="11">
    <location>
        <begin position="461"/>
        <end position="525"/>
    </location>
</feature>
<dbReference type="InterPro" id="IPR044125">
    <property type="entry name" value="Adenylation_DNA_ligase_IV"/>
</dbReference>
<feature type="domain" description="ATP-dependent DNA ligase family profile" evidence="12">
    <location>
        <begin position="168"/>
        <end position="302"/>
    </location>
</feature>
<keyword evidence="1 9" id="KW-0436">Ligase</keyword>
<evidence type="ECO:0000256" key="5">
    <source>
        <dbReference type="ARBA" id="ARBA00022840"/>
    </source>
</evidence>
<dbReference type="GO" id="GO:0006297">
    <property type="term" value="P:nucleotide-excision repair, DNA gap filling"/>
    <property type="evidence" value="ECO:0007669"/>
    <property type="project" value="TreeGrafter"/>
</dbReference>
<keyword evidence="4 9" id="KW-0227">DNA damage</keyword>
<dbReference type="Pfam" id="PF01068">
    <property type="entry name" value="DNA_ligase_A_M"/>
    <property type="match status" value="1"/>
</dbReference>
<dbReference type="OrthoDB" id="151490at2759"/>
<comment type="similarity">
    <text evidence="10">Belongs to the ATP-dependent DNA ligase family.</text>
</comment>
<dbReference type="Gene3D" id="3.40.50.10190">
    <property type="entry name" value="BRCT domain"/>
    <property type="match status" value="2"/>
</dbReference>
<dbReference type="CDD" id="cd18435">
    <property type="entry name" value="BRCT_BRC1_like_rpt1"/>
    <property type="match status" value="1"/>
</dbReference>
<dbReference type="SUPFAM" id="SSF50249">
    <property type="entry name" value="Nucleic acid-binding proteins"/>
    <property type="match status" value="1"/>
</dbReference>
<dbReference type="GO" id="GO:0006310">
    <property type="term" value="P:DNA recombination"/>
    <property type="evidence" value="ECO:0007669"/>
    <property type="project" value="UniProtKB-KW"/>
</dbReference>
<dbReference type="AlphaFoldDB" id="A0A4Z0A263"/>
<dbReference type="EMBL" id="SFCI01000326">
    <property type="protein sequence ID" value="TFY80530.1"/>
    <property type="molecule type" value="Genomic_DNA"/>
</dbReference>
<sequence length="691" mass="78618">MNISVKETTVFSVFHPDAHDLFNTCSDLKKVAWELWDPARRLNNEEKAVQLFHAFAPMLCKRPTRKIEETVKEMGGRTFIIEEKLDGERMQLHRRGNEYFYCSRKGKDYTYLYGSHIGTGSLTPFIDEAFDERVEEIIVDGEMLVWDPVSERNLPFGTLKTAALDKSNKELNPRPCFKIFDLLYLNGMSLLNKSVKFRKRNLKSCVKEVHGRIEYVIEFEGKTAQDVRKRMEDIMADRGEGLIIKHPQAEYVLNGRNRDWIKVKPEYMDNMGETVDVLVVGGNYGSGRRGGGVSSLICAVLDDRHVKEGEEPKYSTFVRTAHKSHEDKAEAYLEPEESFIVKVKAAEITPSVVSSDPKSRTRDADRQELLKEIRANGGAIAQVARGQEGLYVVYGGTTTPHDIKSAINKGHEVIKPQWIRDSILAGERRPMTKRYFFHASDDRKLSDEYNQDVELFGEEEAMDVSRTPSIPPAANGKAQPAEEEQEEKEEMEPTLKEWIQVRGEERAEGAEEESVTDPDSENEDVLEPLSGEDEWLTTKAHVSGDVEVTGGVSQLDVREQAEVEQPHVKMGEEDTAMAYDEELIFRHLAFYLDSPENARKNGMTVKSTRHEADITKSFDLLKQLITSNGGRVVELDDPKLTHVVLDKRDDSRRRELIARTSKPKRRNLVLADYIQACLDEETLLDEAEFAP</sequence>
<keyword evidence="8 9" id="KW-0234">DNA repair</keyword>
<dbReference type="GO" id="GO:0005524">
    <property type="term" value="F:ATP binding"/>
    <property type="evidence" value="ECO:0007669"/>
    <property type="project" value="UniProtKB-KW"/>
</dbReference>
<evidence type="ECO:0000259" key="13">
    <source>
        <dbReference type="PROSITE" id="PS50172"/>
    </source>
</evidence>
<keyword evidence="6" id="KW-0460">Magnesium</keyword>
<dbReference type="Proteomes" id="UP000298061">
    <property type="component" value="Unassembled WGS sequence"/>
</dbReference>
<dbReference type="STRING" id="135208.A0A4Z0A263"/>
<dbReference type="InterPro" id="IPR016059">
    <property type="entry name" value="DNA_ligase_ATP-dep_CS"/>
</dbReference>
<evidence type="ECO:0000259" key="12">
    <source>
        <dbReference type="PROSITE" id="PS50160"/>
    </source>
</evidence>
<organism evidence="14 15">
    <name type="scientific">Hericium alpestre</name>
    <dbReference type="NCBI Taxonomy" id="135208"/>
    <lineage>
        <taxon>Eukaryota</taxon>
        <taxon>Fungi</taxon>
        <taxon>Dikarya</taxon>
        <taxon>Basidiomycota</taxon>
        <taxon>Agaricomycotina</taxon>
        <taxon>Agaricomycetes</taxon>
        <taxon>Russulales</taxon>
        <taxon>Hericiaceae</taxon>
        <taxon>Hericium</taxon>
    </lineage>
</organism>
<dbReference type="NCBIfam" id="TIGR00574">
    <property type="entry name" value="dnl1"/>
    <property type="match status" value="1"/>
</dbReference>
<proteinExistence type="inferred from homology"/>
<dbReference type="Pfam" id="PF16589">
    <property type="entry name" value="BRCT_2"/>
    <property type="match status" value="1"/>
</dbReference>
<dbReference type="InterPro" id="IPR029710">
    <property type="entry name" value="LIG4"/>
</dbReference>
<dbReference type="InterPro" id="IPR012340">
    <property type="entry name" value="NA-bd_OB-fold"/>
</dbReference>
<evidence type="ECO:0000313" key="15">
    <source>
        <dbReference type="Proteomes" id="UP000298061"/>
    </source>
</evidence>
<dbReference type="PANTHER" id="PTHR45997">
    <property type="entry name" value="DNA LIGASE 4"/>
    <property type="match status" value="1"/>
</dbReference>
<dbReference type="GO" id="GO:0032807">
    <property type="term" value="C:DNA ligase IV complex"/>
    <property type="evidence" value="ECO:0007669"/>
    <property type="project" value="TreeGrafter"/>
</dbReference>
<evidence type="ECO:0000256" key="8">
    <source>
        <dbReference type="ARBA" id="ARBA00023204"/>
    </source>
</evidence>
<keyword evidence="3 9" id="KW-0547">Nucleotide-binding</keyword>
<dbReference type="Gene3D" id="3.30.470.30">
    <property type="entry name" value="DNA ligase/mRNA capping enzyme"/>
    <property type="match status" value="1"/>
</dbReference>
<dbReference type="CDD" id="cd07903">
    <property type="entry name" value="Adenylation_DNA_ligase_IV"/>
    <property type="match status" value="1"/>
</dbReference>
<keyword evidence="15" id="KW-1185">Reference proteome</keyword>
<dbReference type="SUPFAM" id="SSF52113">
    <property type="entry name" value="BRCT domain"/>
    <property type="match status" value="2"/>
</dbReference>
<dbReference type="PROSITE" id="PS50172">
    <property type="entry name" value="BRCT"/>
    <property type="match status" value="2"/>
</dbReference>
<dbReference type="InterPro" id="IPR001357">
    <property type="entry name" value="BRCT_dom"/>
</dbReference>
<evidence type="ECO:0000256" key="1">
    <source>
        <dbReference type="ARBA" id="ARBA00022598"/>
    </source>
</evidence>
<reference evidence="14 15" key="1">
    <citation type="submission" date="2019-02" db="EMBL/GenBank/DDBJ databases">
        <title>Genome sequencing of the rare red list fungi Hericium alpestre (H. flagellum).</title>
        <authorList>
            <person name="Buettner E."/>
            <person name="Kellner H."/>
        </authorList>
    </citation>
    <scope>NUCLEOTIDE SEQUENCE [LARGE SCALE GENOMIC DNA]</scope>
    <source>
        <strain evidence="14 15">DSM 108284</strain>
    </source>
</reference>
<dbReference type="Gene3D" id="2.40.50.140">
    <property type="entry name" value="Nucleic acid-binding proteins"/>
    <property type="match status" value="1"/>
</dbReference>
<keyword evidence="5 9" id="KW-0067">ATP-binding</keyword>
<keyword evidence="7 9" id="KW-0233">DNA recombination</keyword>
<dbReference type="Gene3D" id="1.10.3260.10">
    <property type="entry name" value="DNA ligase, ATP-dependent, N-terminal domain"/>
    <property type="match status" value="1"/>
</dbReference>
<dbReference type="GO" id="GO:0046872">
    <property type="term" value="F:metal ion binding"/>
    <property type="evidence" value="ECO:0007669"/>
    <property type="project" value="UniProtKB-KW"/>
</dbReference>
<dbReference type="GO" id="GO:0006303">
    <property type="term" value="P:double-strand break repair via nonhomologous end joining"/>
    <property type="evidence" value="ECO:0007669"/>
    <property type="project" value="TreeGrafter"/>
</dbReference>
<name>A0A4Z0A263_9AGAM</name>
<dbReference type="InterPro" id="IPR012310">
    <property type="entry name" value="DNA_ligase_ATP-dep_cent"/>
</dbReference>
<feature type="compositionally biased region" description="Acidic residues" evidence="11">
    <location>
        <begin position="510"/>
        <end position="525"/>
    </location>
</feature>
<dbReference type="SUPFAM" id="SSF56091">
    <property type="entry name" value="DNA ligase/mRNA capping enzyme, catalytic domain"/>
    <property type="match status" value="1"/>
</dbReference>
<dbReference type="PROSITE" id="PS50160">
    <property type="entry name" value="DNA_LIGASE_A3"/>
    <property type="match status" value="1"/>
</dbReference>
<evidence type="ECO:0000256" key="4">
    <source>
        <dbReference type="ARBA" id="ARBA00022763"/>
    </source>
</evidence>
<dbReference type="PANTHER" id="PTHR45997:SF1">
    <property type="entry name" value="DNA LIGASE 4"/>
    <property type="match status" value="1"/>
</dbReference>
<gene>
    <name evidence="14" type="ORF">EWM64_g3481</name>
</gene>
<keyword evidence="2" id="KW-0479">Metal-binding</keyword>
<dbReference type="PROSITE" id="PS00697">
    <property type="entry name" value="DNA_LIGASE_A1"/>
    <property type="match status" value="1"/>
</dbReference>
<dbReference type="GO" id="GO:0003677">
    <property type="term" value="F:DNA binding"/>
    <property type="evidence" value="ECO:0007669"/>
    <property type="project" value="InterPro"/>
</dbReference>
<feature type="compositionally biased region" description="Acidic residues" evidence="11">
    <location>
        <begin position="481"/>
        <end position="492"/>
    </location>
</feature>
<evidence type="ECO:0000256" key="3">
    <source>
        <dbReference type="ARBA" id="ARBA00022741"/>
    </source>
</evidence>
<evidence type="ECO:0000256" key="10">
    <source>
        <dbReference type="RuleBase" id="RU004196"/>
    </source>
</evidence>
<feature type="domain" description="BRCT" evidence="13">
    <location>
        <begin position="365"/>
        <end position="436"/>
    </location>
</feature>